<keyword evidence="4 11" id="KW-0288">FMN</keyword>
<keyword evidence="8 11" id="KW-0414">Isoprene biosynthesis</keyword>
<feature type="binding site" evidence="11">
    <location>
        <begin position="102"/>
        <end position="104"/>
    </location>
    <ligand>
        <name>substrate</name>
    </ligand>
</feature>
<evidence type="ECO:0000259" key="12">
    <source>
        <dbReference type="Pfam" id="PF01070"/>
    </source>
</evidence>
<evidence type="ECO:0000256" key="5">
    <source>
        <dbReference type="ARBA" id="ARBA00022723"/>
    </source>
</evidence>
<evidence type="ECO:0000313" key="14">
    <source>
        <dbReference type="Proteomes" id="UP000608579"/>
    </source>
</evidence>
<comment type="subunit">
    <text evidence="10 11">Homooctamer. Dimer of tetramers.</text>
</comment>
<dbReference type="PANTHER" id="PTHR43665:SF1">
    <property type="entry name" value="ISOPENTENYL-DIPHOSPHATE DELTA-ISOMERASE"/>
    <property type="match status" value="1"/>
</dbReference>
<keyword evidence="2 11" id="KW-0963">Cytoplasm</keyword>
<feature type="binding site" evidence="11">
    <location>
        <position position="197"/>
    </location>
    <ligand>
        <name>FMN</name>
        <dbReference type="ChEBI" id="CHEBI:58210"/>
    </ligand>
</feature>
<evidence type="ECO:0000256" key="7">
    <source>
        <dbReference type="ARBA" id="ARBA00022857"/>
    </source>
</evidence>
<dbReference type="SMART" id="SM01240">
    <property type="entry name" value="IMPDH"/>
    <property type="match status" value="1"/>
</dbReference>
<comment type="subcellular location">
    <subcellularLocation>
        <location evidence="11">Cytoplasm</location>
    </subcellularLocation>
</comment>
<feature type="binding site" evidence="11">
    <location>
        <position position="166"/>
    </location>
    <ligand>
        <name>Mg(2+)</name>
        <dbReference type="ChEBI" id="CHEBI:18420"/>
    </ligand>
</feature>
<dbReference type="EC" id="5.3.3.2" evidence="11"/>
<feature type="binding site" evidence="11">
    <location>
        <position position="131"/>
    </location>
    <ligand>
        <name>FMN</name>
        <dbReference type="ChEBI" id="CHEBI:58210"/>
    </ligand>
</feature>
<keyword evidence="9 11" id="KW-0413">Isomerase</keyword>
<comment type="cofactor">
    <cofactor evidence="11">
        <name>Mg(2+)</name>
        <dbReference type="ChEBI" id="CHEBI:18420"/>
    </cofactor>
</comment>
<dbReference type="NCBIfam" id="TIGR02151">
    <property type="entry name" value="IPP_isom_2"/>
    <property type="match status" value="1"/>
</dbReference>
<comment type="function">
    <text evidence="11">Involved in the biosynthesis of isoprenoids. Catalyzes the 1,3-allylic rearrangement of the homoallylic substrate isopentenyl (IPP) to its allylic isomer, dimethylallyl diphosphate (DMAPP).</text>
</comment>
<feature type="binding site" evidence="11">
    <location>
        <begin position="300"/>
        <end position="301"/>
    </location>
    <ligand>
        <name>FMN</name>
        <dbReference type="ChEBI" id="CHEBI:58210"/>
    </ligand>
</feature>
<dbReference type="Pfam" id="PF01070">
    <property type="entry name" value="FMN_dh"/>
    <property type="match status" value="1"/>
</dbReference>
<dbReference type="GO" id="GO:0010181">
    <property type="term" value="F:FMN binding"/>
    <property type="evidence" value="ECO:0007669"/>
    <property type="project" value="UniProtKB-UniRule"/>
</dbReference>
<dbReference type="Gene3D" id="3.20.20.70">
    <property type="entry name" value="Aldolase class I"/>
    <property type="match status" value="1"/>
</dbReference>
<name>A0A833A357_CALS0</name>
<dbReference type="EMBL" id="DQVM01000034">
    <property type="protein sequence ID" value="HIQ29298.1"/>
    <property type="molecule type" value="Genomic_DNA"/>
</dbReference>
<keyword evidence="5 11" id="KW-0479">Metal-binding</keyword>
<feature type="binding site" evidence="11">
    <location>
        <begin position="13"/>
        <end position="14"/>
    </location>
    <ligand>
        <name>substrate</name>
    </ligand>
</feature>
<evidence type="ECO:0000256" key="10">
    <source>
        <dbReference type="ARBA" id="ARBA00025810"/>
    </source>
</evidence>
<dbReference type="HAMAP" id="MF_00354">
    <property type="entry name" value="Idi_2"/>
    <property type="match status" value="1"/>
</dbReference>
<dbReference type="CDD" id="cd02811">
    <property type="entry name" value="IDI-2_FMN"/>
    <property type="match status" value="1"/>
</dbReference>
<dbReference type="GO" id="GO:0016491">
    <property type="term" value="F:oxidoreductase activity"/>
    <property type="evidence" value="ECO:0007669"/>
    <property type="project" value="InterPro"/>
</dbReference>
<evidence type="ECO:0000256" key="11">
    <source>
        <dbReference type="HAMAP-Rule" id="MF_00354"/>
    </source>
</evidence>
<evidence type="ECO:0000256" key="8">
    <source>
        <dbReference type="ARBA" id="ARBA00023229"/>
    </source>
</evidence>
<dbReference type="AlphaFoldDB" id="A0A833A357"/>
<comment type="caution">
    <text evidence="13">The sequence shown here is derived from an EMBL/GenBank/DDBJ whole genome shotgun (WGS) entry which is preliminary data.</text>
</comment>
<comment type="cofactor">
    <cofactor evidence="1 11">
        <name>FMN</name>
        <dbReference type="ChEBI" id="CHEBI:58210"/>
    </cofactor>
</comment>
<sequence>MPLEEGLKDIELRKRDHIRISLERDVSFRNKTSWFEYVELIHSAAPELDFSGISTKVRFLSREFSAPFLVEGMTGGTGEAEKINGNIAEAAAEFGIPAGVGSQRAAVKNPKLVRTFKIARDRAPDAFLIANIGAVQLVEDGIEMALKAIDMIEADAIAIHLNPLQEVIQPDGGAFFKGFYRMVRRLKEEVGIPVIVKEVGCGISGPVSAALAENGVDAIDVAGSGGTNWTLIEKIRAEHSGAEDKVSLAEVFIDWGIPTAAAVLESRAFTDTPIIASGGIRTGLEAAKALALGCDMVGFAHPILVEAVKNPEAVLGKLRQLRMELVTAMFLTSCGDVDTLRHTEFILLGPLLDWARQRCVNHPKLRRKQL</sequence>
<dbReference type="GO" id="GO:0008299">
    <property type="term" value="P:isoprenoid biosynthetic process"/>
    <property type="evidence" value="ECO:0007669"/>
    <property type="project" value="UniProtKB-UniRule"/>
</dbReference>
<dbReference type="SUPFAM" id="SSF51395">
    <property type="entry name" value="FMN-linked oxidoreductases"/>
    <property type="match status" value="1"/>
</dbReference>
<accession>A0A833A357</accession>
<feature type="binding site" evidence="11">
    <location>
        <position position="227"/>
    </location>
    <ligand>
        <name>FMN</name>
        <dbReference type="ChEBI" id="CHEBI:58210"/>
    </ligand>
</feature>
<comment type="cofactor">
    <cofactor evidence="11">
        <name>NADPH</name>
        <dbReference type="ChEBI" id="CHEBI:57783"/>
    </cofactor>
</comment>
<evidence type="ECO:0000256" key="3">
    <source>
        <dbReference type="ARBA" id="ARBA00022630"/>
    </source>
</evidence>
<protein>
    <recommendedName>
        <fullName evidence="11">Isopentenyl-diphosphate delta-isomerase</fullName>
        <shortName evidence="11">IPP isomerase</shortName>
        <ecNumber evidence="11">5.3.3.2</ecNumber>
    </recommendedName>
    <alternativeName>
        <fullName evidence="11">Isopentenyl diphosphate:dimethylallyl diphosphate isomerase</fullName>
    </alternativeName>
    <alternativeName>
        <fullName evidence="11">Isopentenyl pyrophosphate isomerase</fullName>
    </alternativeName>
    <alternativeName>
        <fullName evidence="11">Type 2 isopentenyl diphosphate isomerase</fullName>
        <shortName evidence="11">IDI-2</shortName>
    </alternativeName>
</protein>
<dbReference type="GO" id="GO:0004452">
    <property type="term" value="F:isopentenyl-diphosphate delta-isomerase activity"/>
    <property type="evidence" value="ECO:0007669"/>
    <property type="project" value="UniProtKB-UniRule"/>
</dbReference>
<comment type="similarity">
    <text evidence="11">Belongs to the IPP isomerase type 2 family.</text>
</comment>
<dbReference type="InterPro" id="IPR011179">
    <property type="entry name" value="IPdP_isomerase"/>
</dbReference>
<comment type="catalytic activity">
    <reaction evidence="11">
        <text>isopentenyl diphosphate = dimethylallyl diphosphate</text>
        <dbReference type="Rhea" id="RHEA:23284"/>
        <dbReference type="ChEBI" id="CHEBI:57623"/>
        <dbReference type="ChEBI" id="CHEBI:128769"/>
        <dbReference type="EC" id="5.3.3.2"/>
    </reaction>
</comment>
<dbReference type="GO" id="GO:0070402">
    <property type="term" value="F:NADPH binding"/>
    <property type="evidence" value="ECO:0007669"/>
    <property type="project" value="UniProtKB-UniRule"/>
</dbReference>
<feature type="domain" description="FMN-dependent dehydrogenase" evidence="12">
    <location>
        <begin position="182"/>
        <end position="342"/>
    </location>
</feature>
<evidence type="ECO:0000256" key="6">
    <source>
        <dbReference type="ARBA" id="ARBA00022842"/>
    </source>
</evidence>
<organism evidence="13 14">
    <name type="scientific">Caldiarchaeum subterraneum</name>
    <dbReference type="NCBI Taxonomy" id="311458"/>
    <lineage>
        <taxon>Archaea</taxon>
        <taxon>Nitrososphaerota</taxon>
        <taxon>Candidatus Caldarchaeales</taxon>
        <taxon>Candidatus Caldarchaeaceae</taxon>
        <taxon>Candidatus Caldarchaeum</taxon>
    </lineage>
</organism>
<dbReference type="Proteomes" id="UP000608579">
    <property type="component" value="Unassembled WGS sequence"/>
</dbReference>
<keyword evidence="6 11" id="KW-0460">Magnesium</keyword>
<evidence type="ECO:0000256" key="2">
    <source>
        <dbReference type="ARBA" id="ARBA00022490"/>
    </source>
</evidence>
<evidence type="ECO:0000313" key="13">
    <source>
        <dbReference type="EMBL" id="HIQ29298.1"/>
    </source>
</evidence>
<keyword evidence="7 11" id="KW-0521">NADP</keyword>
<feature type="binding site" evidence="11">
    <location>
        <begin position="279"/>
        <end position="281"/>
    </location>
    <ligand>
        <name>FMN</name>
        <dbReference type="ChEBI" id="CHEBI:58210"/>
    </ligand>
</feature>
<dbReference type="InterPro" id="IPR013785">
    <property type="entry name" value="Aldolase_TIM"/>
</dbReference>
<dbReference type="InterPro" id="IPR000262">
    <property type="entry name" value="FMN-dep_DH"/>
</dbReference>
<keyword evidence="3 11" id="KW-0285">Flavoprotein</keyword>
<evidence type="ECO:0000256" key="9">
    <source>
        <dbReference type="ARBA" id="ARBA00023235"/>
    </source>
</evidence>
<gene>
    <name evidence="11" type="primary">fni</name>
    <name evidence="13" type="ORF">EYH45_01900</name>
</gene>
<dbReference type="PIRSF" id="PIRSF003314">
    <property type="entry name" value="IPP_isomerase"/>
    <property type="match status" value="1"/>
</dbReference>
<comment type="caution">
    <text evidence="11">Lacks conserved residue(s) required for the propagation of feature annotation.</text>
</comment>
<evidence type="ECO:0000256" key="4">
    <source>
        <dbReference type="ARBA" id="ARBA00022643"/>
    </source>
</evidence>
<dbReference type="GO" id="GO:0005737">
    <property type="term" value="C:cytoplasm"/>
    <property type="evidence" value="ECO:0007669"/>
    <property type="project" value="UniProtKB-SubCell"/>
</dbReference>
<reference evidence="13" key="1">
    <citation type="journal article" date="2020" name="ISME J.">
        <title>Gammaproteobacteria mediating utilization of methyl-, sulfur- and petroleum organic compounds in deep ocean hydrothermal plumes.</title>
        <authorList>
            <person name="Zhou Z."/>
            <person name="Liu Y."/>
            <person name="Pan J."/>
            <person name="Cron B.R."/>
            <person name="Toner B.M."/>
            <person name="Anantharaman K."/>
            <person name="Breier J.A."/>
            <person name="Dick G.J."/>
            <person name="Li M."/>
        </authorList>
    </citation>
    <scope>NUCLEOTIDE SEQUENCE</scope>
    <source>
        <strain evidence="13">SZUA-1515</strain>
    </source>
</reference>
<dbReference type="PANTHER" id="PTHR43665">
    <property type="entry name" value="ISOPENTENYL-DIPHOSPHATE DELTA-ISOMERASE"/>
    <property type="match status" value="1"/>
</dbReference>
<feature type="binding site" evidence="11">
    <location>
        <position position="102"/>
    </location>
    <ligand>
        <name>FMN</name>
        <dbReference type="ChEBI" id="CHEBI:58210"/>
    </ligand>
</feature>
<proteinExistence type="inferred from homology"/>
<evidence type="ECO:0000256" key="1">
    <source>
        <dbReference type="ARBA" id="ARBA00001917"/>
    </source>
</evidence>
<feature type="binding site" evidence="11">
    <location>
        <begin position="72"/>
        <end position="74"/>
    </location>
    <ligand>
        <name>FMN</name>
        <dbReference type="ChEBI" id="CHEBI:58210"/>
    </ligand>
</feature>
<dbReference type="GO" id="GO:0000287">
    <property type="term" value="F:magnesium ion binding"/>
    <property type="evidence" value="ECO:0007669"/>
    <property type="project" value="UniProtKB-UniRule"/>
</dbReference>
<feature type="binding site" evidence="11">
    <location>
        <position position="165"/>
    </location>
    <ligand>
        <name>substrate</name>
    </ligand>
</feature>